<dbReference type="Pfam" id="PF13785">
    <property type="entry name" value="DUF4178"/>
    <property type="match status" value="1"/>
</dbReference>
<evidence type="ECO:0000256" key="4">
    <source>
        <dbReference type="ARBA" id="ARBA00023136"/>
    </source>
</evidence>
<name>I4AI11_BERLS</name>
<dbReference type="InterPro" id="IPR050932">
    <property type="entry name" value="TM2D1-3-like"/>
</dbReference>
<dbReference type="EMBL" id="CP003345">
    <property type="protein sequence ID" value="AFM03596.1"/>
    <property type="molecule type" value="Genomic_DNA"/>
</dbReference>
<accession>I4AI11</accession>
<feature type="transmembrane region" description="Helical" evidence="5">
    <location>
        <begin position="65"/>
        <end position="84"/>
    </location>
</feature>
<dbReference type="AlphaFoldDB" id="I4AI11"/>
<evidence type="ECO:0000256" key="5">
    <source>
        <dbReference type="SAM" id="Phobius"/>
    </source>
</evidence>
<proteinExistence type="predicted"/>
<dbReference type="PANTHER" id="PTHR21016:SF25">
    <property type="entry name" value="TM2 DOMAIN-CONTAINING PROTEIN DDB_G0277895-RELATED"/>
    <property type="match status" value="1"/>
</dbReference>
<evidence type="ECO:0000313" key="8">
    <source>
        <dbReference type="EMBL" id="AFM03596.1"/>
    </source>
</evidence>
<dbReference type="PATRIC" id="fig|880071.3.peg.1130"/>
<dbReference type="eggNOG" id="COG2314">
    <property type="taxonomic scope" value="Bacteria"/>
</dbReference>
<keyword evidence="2 5" id="KW-0812">Transmembrane</keyword>
<dbReference type="STRING" id="880071.Fleli_1158"/>
<sequence>MGNLILPPSLTRELPYAVTAQLAELPQEAQQEFFEEYNRNARTTSIAYILQTLVFGTHYAYLNRWFLQFLYWFTIGGLGIWWFIDLFRIPSMIETHNNKIADQTLRHVLVKYRYGLKNSTDSDITSSAKGSRFMLRTPYDLQKKGQENTKSINLEKRAISKMRPIAPRILDAPDADPMQLSIINIKAGYLVDFDLTTWETVQEWQYDWDNGNSGKEFRLVNEKETLHLYIRNEGTQLHTILGRKVNIHSIDRELEEEIQTNLRPPSVLNYQEIDYFRENTKTGWRHEITAKTSANKLTIWEYFDETMTFFMRIEQIENEIYKVTIGEVISPFEFSNVLSKE</sequence>
<feature type="domain" description="TM2" evidence="6">
    <location>
        <begin position="44"/>
        <end position="87"/>
    </location>
</feature>
<evidence type="ECO:0000256" key="1">
    <source>
        <dbReference type="ARBA" id="ARBA00004141"/>
    </source>
</evidence>
<evidence type="ECO:0000256" key="2">
    <source>
        <dbReference type="ARBA" id="ARBA00022692"/>
    </source>
</evidence>
<dbReference type="HOGENOM" id="CLU_813172_0_0_10"/>
<dbReference type="InterPro" id="IPR025235">
    <property type="entry name" value="DUF4178"/>
</dbReference>
<evidence type="ECO:0000259" key="7">
    <source>
        <dbReference type="Pfam" id="PF13785"/>
    </source>
</evidence>
<gene>
    <name evidence="8" type="ordered locus">Fleli_1158</name>
</gene>
<dbReference type="Pfam" id="PF05154">
    <property type="entry name" value="TM2"/>
    <property type="match status" value="1"/>
</dbReference>
<keyword evidence="4 5" id="KW-0472">Membrane</keyword>
<dbReference type="InterPro" id="IPR007829">
    <property type="entry name" value="TM2"/>
</dbReference>
<comment type="subcellular location">
    <subcellularLocation>
        <location evidence="1">Membrane</location>
        <topology evidence="1">Multi-pass membrane protein</topology>
    </subcellularLocation>
</comment>
<evidence type="ECO:0000256" key="3">
    <source>
        <dbReference type="ARBA" id="ARBA00022989"/>
    </source>
</evidence>
<dbReference type="PANTHER" id="PTHR21016">
    <property type="entry name" value="BETA-AMYLOID BINDING PROTEIN-RELATED"/>
    <property type="match status" value="1"/>
</dbReference>
<protein>
    <submittedName>
        <fullName evidence="8">TM2 domain-containing protein</fullName>
    </submittedName>
</protein>
<organism evidence="8 9">
    <name type="scientific">Bernardetia litoralis (strain ATCC 23117 / DSM 6794 / NBRC 15988 / NCIMB 1366 / Fx l1 / Sio-4)</name>
    <name type="common">Flexibacter litoralis</name>
    <dbReference type="NCBI Taxonomy" id="880071"/>
    <lineage>
        <taxon>Bacteria</taxon>
        <taxon>Pseudomonadati</taxon>
        <taxon>Bacteroidota</taxon>
        <taxon>Cytophagia</taxon>
        <taxon>Cytophagales</taxon>
        <taxon>Bernardetiaceae</taxon>
        <taxon>Bernardetia</taxon>
    </lineage>
</organism>
<keyword evidence="3 5" id="KW-1133">Transmembrane helix</keyword>
<dbReference type="KEGG" id="fli:Fleli_1158"/>
<feature type="domain" description="DUF4178" evidence="7">
    <location>
        <begin position="186"/>
        <end position="331"/>
    </location>
</feature>
<evidence type="ECO:0000259" key="6">
    <source>
        <dbReference type="Pfam" id="PF05154"/>
    </source>
</evidence>
<dbReference type="Proteomes" id="UP000006054">
    <property type="component" value="Chromosome"/>
</dbReference>
<dbReference type="RefSeq" id="WP_014797053.1">
    <property type="nucleotide sequence ID" value="NC_018018.1"/>
</dbReference>
<dbReference type="OrthoDB" id="9816361at2"/>
<dbReference type="GO" id="GO:0016020">
    <property type="term" value="C:membrane"/>
    <property type="evidence" value="ECO:0007669"/>
    <property type="project" value="UniProtKB-SubCell"/>
</dbReference>
<evidence type="ECO:0000313" key="9">
    <source>
        <dbReference type="Proteomes" id="UP000006054"/>
    </source>
</evidence>
<reference evidence="9" key="1">
    <citation type="submission" date="2012-06" db="EMBL/GenBank/DDBJ databases">
        <title>The complete genome of Flexibacter litoralis DSM 6794.</title>
        <authorList>
            <person name="Lucas S."/>
            <person name="Copeland A."/>
            <person name="Lapidus A."/>
            <person name="Glavina del Rio T."/>
            <person name="Dalin E."/>
            <person name="Tice H."/>
            <person name="Bruce D."/>
            <person name="Goodwin L."/>
            <person name="Pitluck S."/>
            <person name="Peters L."/>
            <person name="Ovchinnikova G."/>
            <person name="Lu M."/>
            <person name="Kyrpides N."/>
            <person name="Mavromatis K."/>
            <person name="Ivanova N."/>
            <person name="Brettin T."/>
            <person name="Detter J.C."/>
            <person name="Han C."/>
            <person name="Larimer F."/>
            <person name="Land M."/>
            <person name="Hauser L."/>
            <person name="Markowitz V."/>
            <person name="Cheng J.-F."/>
            <person name="Hugenholtz P."/>
            <person name="Woyke T."/>
            <person name="Wu D."/>
            <person name="Spring S."/>
            <person name="Lang E."/>
            <person name="Kopitz M."/>
            <person name="Brambilla E."/>
            <person name="Klenk H.-P."/>
            <person name="Eisen J.A."/>
        </authorList>
    </citation>
    <scope>NUCLEOTIDE SEQUENCE [LARGE SCALE GENOMIC DNA]</scope>
    <source>
        <strain evidence="9">ATCC 23117 / DSM 6794 / NBRC 15988 / NCIMB 1366 / Sio-4</strain>
    </source>
</reference>
<keyword evidence="9" id="KW-1185">Reference proteome</keyword>